<reference evidence="4 5" key="1">
    <citation type="submission" date="2021-06" db="EMBL/GenBank/DDBJ databases">
        <title>Bacillus sp. RD4P76, an endophyte from a halophyte.</title>
        <authorList>
            <person name="Sun J.-Q."/>
        </authorList>
    </citation>
    <scope>NUCLEOTIDE SEQUENCE [LARGE SCALE GENOMIC DNA]</scope>
    <source>
        <strain evidence="4 5">JCM 17098</strain>
    </source>
</reference>
<dbReference type="SUPFAM" id="SSF54523">
    <property type="entry name" value="Pili subunits"/>
    <property type="match status" value="1"/>
</dbReference>
<dbReference type="Proteomes" id="UP000790580">
    <property type="component" value="Unassembled WGS sequence"/>
</dbReference>
<keyword evidence="3" id="KW-0812">Transmembrane</keyword>
<organism evidence="4 5">
    <name type="scientific">Evansella alkalicola</name>
    <dbReference type="NCBI Taxonomy" id="745819"/>
    <lineage>
        <taxon>Bacteria</taxon>
        <taxon>Bacillati</taxon>
        <taxon>Bacillota</taxon>
        <taxon>Bacilli</taxon>
        <taxon>Bacillales</taxon>
        <taxon>Bacillaceae</taxon>
        <taxon>Evansella</taxon>
    </lineage>
</organism>
<comment type="subcellular location">
    <subcellularLocation>
        <location evidence="1">Cell surface</location>
    </subcellularLocation>
</comment>
<keyword evidence="3" id="KW-0472">Membrane</keyword>
<keyword evidence="3" id="KW-1133">Transmembrane helix</keyword>
<evidence type="ECO:0000256" key="3">
    <source>
        <dbReference type="SAM" id="Phobius"/>
    </source>
</evidence>
<dbReference type="Gene3D" id="3.30.700.10">
    <property type="entry name" value="Glycoprotein, Type 4 Pilin"/>
    <property type="match status" value="1"/>
</dbReference>
<keyword evidence="5" id="KW-1185">Reference proteome</keyword>
<gene>
    <name evidence="4" type="ORF">KS407_16755</name>
</gene>
<evidence type="ECO:0000313" key="5">
    <source>
        <dbReference type="Proteomes" id="UP000790580"/>
    </source>
</evidence>
<dbReference type="InterPro" id="IPR045584">
    <property type="entry name" value="Pilin-like"/>
</dbReference>
<proteinExistence type="predicted"/>
<comment type="caution">
    <text evidence="4">The sequence shown here is derived from an EMBL/GenBank/DDBJ whole genome shotgun (WGS) entry which is preliminary data.</text>
</comment>
<name>A0ABS6K0U0_9BACI</name>
<dbReference type="EMBL" id="JAHQCR010000070">
    <property type="protein sequence ID" value="MBU9723072.1"/>
    <property type="molecule type" value="Genomic_DNA"/>
</dbReference>
<sequence>MTSSYEERPKTELGNGFTLIEVIVVIAILSILAAIAIPSVLGLVERSREDVCDANQLLLERQYHFELRVRELDHSDLLFNAFINEYEDPCPLGGEFIYVDGSVECDVHGGEDIPSDEDESGGGVPIL</sequence>
<accession>A0ABS6K0U0</accession>
<dbReference type="Pfam" id="PF07963">
    <property type="entry name" value="N_methyl"/>
    <property type="match status" value="1"/>
</dbReference>
<evidence type="ECO:0000256" key="1">
    <source>
        <dbReference type="ARBA" id="ARBA00004241"/>
    </source>
</evidence>
<dbReference type="NCBIfam" id="TIGR02532">
    <property type="entry name" value="IV_pilin_GFxxxE"/>
    <property type="match status" value="1"/>
</dbReference>
<dbReference type="RefSeq" id="WP_088076907.1">
    <property type="nucleotide sequence ID" value="NZ_JAHQCR010000070.1"/>
</dbReference>
<dbReference type="InterPro" id="IPR012902">
    <property type="entry name" value="N_methyl_site"/>
</dbReference>
<feature type="transmembrane region" description="Helical" evidence="3">
    <location>
        <begin position="20"/>
        <end position="44"/>
    </location>
</feature>
<evidence type="ECO:0000313" key="4">
    <source>
        <dbReference type="EMBL" id="MBU9723072.1"/>
    </source>
</evidence>
<protein>
    <submittedName>
        <fullName evidence="4">Prepilin-type N-terminal cleavage/methylation domain-containing protein</fullName>
    </submittedName>
</protein>
<keyword evidence="2" id="KW-0178">Competence</keyword>
<evidence type="ECO:0000256" key="2">
    <source>
        <dbReference type="ARBA" id="ARBA00023287"/>
    </source>
</evidence>